<feature type="transmembrane region" description="Helical" evidence="6">
    <location>
        <begin position="62"/>
        <end position="85"/>
    </location>
</feature>
<evidence type="ECO:0000313" key="7">
    <source>
        <dbReference type="EMBL" id="OWK18203.1"/>
    </source>
</evidence>
<dbReference type="Proteomes" id="UP000242450">
    <property type="component" value="Chromosome 1"/>
</dbReference>
<dbReference type="EMBL" id="MKHE01000001">
    <property type="protein sequence ID" value="OWK18203.1"/>
    <property type="molecule type" value="Genomic_DNA"/>
</dbReference>
<dbReference type="PANTHER" id="PTHR23320:SF54">
    <property type="entry name" value="MEMBRANE-SPANNING 4-DOMAINS SUBFAMILY A MEMBER 5"/>
    <property type="match status" value="1"/>
</dbReference>
<organism evidence="7 8">
    <name type="scientific">Cervus elaphus hippelaphus</name>
    <name type="common">European red deer</name>
    <dbReference type="NCBI Taxonomy" id="46360"/>
    <lineage>
        <taxon>Eukaryota</taxon>
        <taxon>Metazoa</taxon>
        <taxon>Chordata</taxon>
        <taxon>Craniata</taxon>
        <taxon>Vertebrata</taxon>
        <taxon>Euteleostomi</taxon>
        <taxon>Mammalia</taxon>
        <taxon>Eutheria</taxon>
        <taxon>Laurasiatheria</taxon>
        <taxon>Artiodactyla</taxon>
        <taxon>Ruminantia</taxon>
        <taxon>Pecora</taxon>
        <taxon>Cervidae</taxon>
        <taxon>Cervinae</taxon>
        <taxon>Cervus</taxon>
    </lineage>
</organism>
<reference evidence="7 8" key="1">
    <citation type="journal article" date="2018" name="Mol. Genet. Genomics">
        <title>The red deer Cervus elaphus genome CerEla1.0: sequencing, annotating, genes, and chromosomes.</title>
        <authorList>
            <person name="Bana N.A."/>
            <person name="Nyiri A."/>
            <person name="Nagy J."/>
            <person name="Frank K."/>
            <person name="Nagy T."/>
            <person name="Steger V."/>
            <person name="Schiller M."/>
            <person name="Lakatos P."/>
            <person name="Sugar L."/>
            <person name="Horn P."/>
            <person name="Barta E."/>
            <person name="Orosz L."/>
        </authorList>
    </citation>
    <scope>NUCLEOTIDE SEQUENCE [LARGE SCALE GENOMIC DNA]</scope>
    <source>
        <strain evidence="7">Hungarian</strain>
    </source>
</reference>
<evidence type="ECO:0000256" key="4">
    <source>
        <dbReference type="ARBA" id="ARBA00022989"/>
    </source>
</evidence>
<evidence type="ECO:0000256" key="3">
    <source>
        <dbReference type="ARBA" id="ARBA00022692"/>
    </source>
</evidence>
<protein>
    <submittedName>
        <fullName evidence="7">MS4A5</fullName>
    </submittedName>
</protein>
<accession>A0A212DIX3</accession>
<comment type="caution">
    <text evidence="7">The sequence shown here is derived from an EMBL/GenBank/DDBJ whole genome shotgun (WGS) entry which is preliminary data.</text>
</comment>
<dbReference type="PANTHER" id="PTHR23320">
    <property type="entry name" value="MEMBRANE-SPANNING 4-DOMAINS SUBFAMILY A MS4A -RELATED"/>
    <property type="match status" value="1"/>
</dbReference>
<comment type="subcellular location">
    <subcellularLocation>
        <location evidence="1">Membrane</location>
        <topology evidence="1">Multi-pass membrane protein</topology>
    </subcellularLocation>
</comment>
<evidence type="ECO:0000256" key="1">
    <source>
        <dbReference type="ARBA" id="ARBA00004141"/>
    </source>
</evidence>
<proteinExistence type="inferred from homology"/>
<keyword evidence="4 6" id="KW-1133">Transmembrane helix</keyword>
<dbReference type="AlphaFoldDB" id="A0A212DIX3"/>
<name>A0A212DIX3_CEREH</name>
<gene>
    <name evidence="7" type="ORF">Celaphus_00009436</name>
</gene>
<evidence type="ECO:0000313" key="8">
    <source>
        <dbReference type="Proteomes" id="UP000242450"/>
    </source>
</evidence>
<keyword evidence="8" id="KW-1185">Reference proteome</keyword>
<evidence type="ECO:0000256" key="5">
    <source>
        <dbReference type="ARBA" id="ARBA00023136"/>
    </source>
</evidence>
<keyword evidence="3 6" id="KW-0812">Transmembrane</keyword>
<evidence type="ECO:0000256" key="2">
    <source>
        <dbReference type="ARBA" id="ARBA00009565"/>
    </source>
</evidence>
<dbReference type="GO" id="GO:0005886">
    <property type="term" value="C:plasma membrane"/>
    <property type="evidence" value="ECO:0007669"/>
    <property type="project" value="TreeGrafter"/>
</dbReference>
<evidence type="ECO:0000256" key="6">
    <source>
        <dbReference type="SAM" id="Phobius"/>
    </source>
</evidence>
<dbReference type="InterPro" id="IPR007237">
    <property type="entry name" value="CD20-like"/>
</dbReference>
<feature type="transmembrane region" description="Helical" evidence="6">
    <location>
        <begin position="29"/>
        <end position="55"/>
    </location>
</feature>
<feature type="transmembrane region" description="Helical" evidence="6">
    <location>
        <begin position="105"/>
        <end position="124"/>
    </location>
</feature>
<dbReference type="Pfam" id="PF04103">
    <property type="entry name" value="CD20"/>
    <property type="match status" value="1"/>
</dbReference>
<dbReference type="GO" id="GO:0007166">
    <property type="term" value="P:cell surface receptor signaling pathway"/>
    <property type="evidence" value="ECO:0007669"/>
    <property type="project" value="TreeGrafter"/>
</dbReference>
<sequence>MDSRAAHSPVFLVFPPDITMPEFQSGHDVLLYLQAVQILLGVMTFSFGIVLLFTLEDPYPRFPFIFISGYPFWSSILFVNSGAFLVALERKTTETLVTLSRVMNVLSAVAAAAGIILLVIGYLIDQDFFCGYAGEVSECQAVTTLFIVSVLHF</sequence>
<comment type="similarity">
    <text evidence="2">Belongs to the MS4A family.</text>
</comment>
<dbReference type="InterPro" id="IPR030417">
    <property type="entry name" value="MS4A"/>
</dbReference>
<dbReference type="OrthoDB" id="10071849at2759"/>
<keyword evidence="5 6" id="KW-0472">Membrane</keyword>